<evidence type="ECO:0000259" key="2">
    <source>
        <dbReference type="Pfam" id="PF14501"/>
    </source>
</evidence>
<accession>A0A850EQI6</accession>
<feature type="transmembrane region" description="Helical" evidence="1">
    <location>
        <begin position="177"/>
        <end position="196"/>
    </location>
</feature>
<reference evidence="3" key="1">
    <citation type="submission" date="2020-06" db="EMBL/GenBank/DDBJ databases">
        <title>Paenibacillus sp. nov., isolated from soil.</title>
        <authorList>
            <person name="Seo Y.L."/>
        </authorList>
    </citation>
    <scope>NUCLEOTIDE SEQUENCE [LARGE SCALE GENOMIC DNA]</scope>
    <source>
        <strain evidence="3">JW14</strain>
    </source>
</reference>
<protein>
    <submittedName>
        <fullName evidence="3">GHKL domain-containing protein</fullName>
    </submittedName>
</protein>
<proteinExistence type="predicted"/>
<dbReference type="PANTHER" id="PTHR40448:SF1">
    <property type="entry name" value="TWO-COMPONENT SENSOR HISTIDINE KINASE"/>
    <property type="match status" value="1"/>
</dbReference>
<dbReference type="EMBL" id="JABWCS010000212">
    <property type="protein sequence ID" value="NUU62020.1"/>
    <property type="molecule type" value="Genomic_DNA"/>
</dbReference>
<dbReference type="PANTHER" id="PTHR40448">
    <property type="entry name" value="TWO-COMPONENT SENSOR HISTIDINE KINASE"/>
    <property type="match status" value="1"/>
</dbReference>
<dbReference type="Gene3D" id="3.30.565.10">
    <property type="entry name" value="Histidine kinase-like ATPase, C-terminal domain"/>
    <property type="match status" value="1"/>
</dbReference>
<name>A0A850EQI6_9BACL</name>
<gene>
    <name evidence="3" type="ORF">HPT30_16880</name>
</gene>
<feature type="domain" description="Sensor histidine kinase NatK-like C-terminal" evidence="2">
    <location>
        <begin position="318"/>
        <end position="418"/>
    </location>
</feature>
<sequence length="439" mass="49865">MNSIILDELFYQITLIALPFIIHYFYSHYFTCRVESKLYLAAIYTIYYIFVTLLHFSSLPGIWMLALNAGSIILLSFLYHGQAKWRIGAGLFIVSLILLTDVAIGVIQNSGGYILSLFLSKLMMFLLVRMTLHFTGAFGKGDLSPWYWGGLFCFPFIGILGIAGLTSNLTYHGSPVLYSIFSSGMLAIQFLMILLCDRVLTIQSAQHKNSLLEQQNIYYINQYLLTKERQEEVFAFQHDFKNILLGLRAQLQSGEKKAGLREVEKLLERIEDTPGCCNTGTILIDSIVNYKQQVAEKLGIAFESDIRIPPHLDLEAGTLSIILGNTLDNAIEATKQQGVTKPYIKFQLHYLNETLFIRIQNPYQHQIRQNQFGELTTTKKDKQLHGLGLKSVKKMVDESGGIWNISYENEIFQVEICLFNVGISSASQDHYEDNRVTSK</sequence>
<keyword evidence="1" id="KW-1133">Transmembrane helix</keyword>
<dbReference type="RefSeq" id="WP_175372518.1">
    <property type="nucleotide sequence ID" value="NZ_JABWCS010000212.1"/>
</dbReference>
<evidence type="ECO:0000313" key="3">
    <source>
        <dbReference type="EMBL" id="NUU62020.1"/>
    </source>
</evidence>
<feature type="transmembrane region" description="Helical" evidence="1">
    <location>
        <begin position="6"/>
        <end position="26"/>
    </location>
</feature>
<dbReference type="GO" id="GO:0042802">
    <property type="term" value="F:identical protein binding"/>
    <property type="evidence" value="ECO:0007669"/>
    <property type="project" value="TreeGrafter"/>
</dbReference>
<dbReference type="SUPFAM" id="SSF55874">
    <property type="entry name" value="ATPase domain of HSP90 chaperone/DNA topoisomerase II/histidine kinase"/>
    <property type="match status" value="1"/>
</dbReference>
<keyword evidence="4" id="KW-1185">Reference proteome</keyword>
<dbReference type="CDD" id="cd16935">
    <property type="entry name" value="HATPase_AgrC-ComD-like"/>
    <property type="match status" value="1"/>
</dbReference>
<keyword evidence="1" id="KW-0812">Transmembrane</keyword>
<dbReference type="Pfam" id="PF14501">
    <property type="entry name" value="HATPase_c_5"/>
    <property type="match status" value="1"/>
</dbReference>
<feature type="transmembrane region" description="Helical" evidence="1">
    <location>
        <begin position="146"/>
        <end position="165"/>
    </location>
</feature>
<dbReference type="AlphaFoldDB" id="A0A850EQI6"/>
<feature type="transmembrane region" description="Helical" evidence="1">
    <location>
        <begin position="113"/>
        <end position="134"/>
    </location>
</feature>
<keyword evidence="1" id="KW-0472">Membrane</keyword>
<dbReference type="InterPro" id="IPR036890">
    <property type="entry name" value="HATPase_C_sf"/>
</dbReference>
<dbReference type="InterPro" id="IPR032834">
    <property type="entry name" value="NatK-like_C"/>
</dbReference>
<evidence type="ECO:0000313" key="4">
    <source>
        <dbReference type="Proteomes" id="UP000564806"/>
    </source>
</evidence>
<comment type="caution">
    <text evidence="3">The sequence shown here is derived from an EMBL/GenBank/DDBJ whole genome shotgun (WGS) entry which is preliminary data.</text>
</comment>
<feature type="transmembrane region" description="Helical" evidence="1">
    <location>
        <begin position="87"/>
        <end position="107"/>
    </location>
</feature>
<feature type="transmembrane region" description="Helical" evidence="1">
    <location>
        <begin position="38"/>
        <end position="56"/>
    </location>
</feature>
<evidence type="ECO:0000256" key="1">
    <source>
        <dbReference type="SAM" id="Phobius"/>
    </source>
</evidence>
<dbReference type="Proteomes" id="UP000564806">
    <property type="component" value="Unassembled WGS sequence"/>
</dbReference>
<organism evidence="3 4">
    <name type="scientific">Paenibacillus agri</name>
    <dbReference type="NCBI Taxonomy" id="2744309"/>
    <lineage>
        <taxon>Bacteria</taxon>
        <taxon>Bacillati</taxon>
        <taxon>Bacillota</taxon>
        <taxon>Bacilli</taxon>
        <taxon>Bacillales</taxon>
        <taxon>Paenibacillaceae</taxon>
        <taxon>Paenibacillus</taxon>
    </lineage>
</organism>